<dbReference type="InterPro" id="IPR006103">
    <property type="entry name" value="Glyco_hydro_2_cat"/>
</dbReference>
<sequence>MGEIIKNLNKEWNFKIDPTNIGEEQEWYLNEVDGIKVKIPAPWQTYNNELNSYTGVAWYSNKFSINSDQKRIFIKFNAVDYQTDVWFNSHYLGSHEGGYTPFSFEITDYIKESEDNLLVIKVFDPYNNDEIPRGKQGSWYTRVSGIWQEVELIAYNKSFIKDILITPDVDNQKADFKIELEDLAKLADPKLTITIFSPENKEEKIIEKHFANNEDNHYQVNINNPLLWSPENPWIYNVEVTLKDGTEVIDTYSSYFGMRKVESKDGKIYLNDEPVYIRGALDQGFWPHTIYRAETEEMIKDEIKKTKEMGFNLLRKHIKTEDPRYLYWADHLGLLIWAEAPNYAKWTMQARERFKDEYTKMVTRDYNHPSIIIWSIYNEEWGLEWRLNQDKEKQDWVIDLYDYAKNLDKTRLICDNSGWAHVKTDISDLHRYFSSPDNYKEWERDLDDYVIGDPDANFVDGYSYNGEPLIISEFGIWGLPEPAKIKAKYDGLPTWYKGSAKIFSDDFKIPTTAEKNFTKYGLDKIFSDINELARQTQQREFRGIKNIIEEMRKRSKINGYVVTELTDIEWETNGFLDYFREPKEGYENIPDYNGEIIAMLDIEERNLWSNQEFKGQVYLANDSNQKLSGLLSWQVEETELKGEFKVELQPYSVTKLTEEITFIAPTVDKSKELTLSYKFISNGKLIAKNQEELTITNQLFVKKQNTTIKPVNLSKKLIANLKMNGYQISQDSQLIVSSELNSDLLKELKAGAKVLFLAEEGSKIEEKGFINFTDLPDGESWDRAASFNYINTNYFKELPLNKVSGWELADLYPSYIINNLVDINYKEILAGYFAGWIGNFGATLLETKVGKGSLLVTTFKLAKGYNKQPIATALLNQLVNYLNDN</sequence>
<proteinExistence type="inferred from homology"/>
<evidence type="ECO:0000313" key="8">
    <source>
        <dbReference type="Proteomes" id="UP000093514"/>
    </source>
</evidence>
<dbReference type="InterPro" id="IPR006102">
    <property type="entry name" value="Ig-like_GH2"/>
</dbReference>
<feature type="domain" description="Glycoside hydrolase family 2 immunoglobulin-like beta-sandwich" evidence="4">
    <location>
        <begin position="159"/>
        <end position="259"/>
    </location>
</feature>
<keyword evidence="8" id="KW-1185">Reference proteome</keyword>
<evidence type="ECO:0000256" key="1">
    <source>
        <dbReference type="ARBA" id="ARBA00007401"/>
    </source>
</evidence>
<feature type="domain" description="Glycoside hydrolase family 2 catalytic" evidence="5">
    <location>
        <begin position="261"/>
        <end position="476"/>
    </location>
</feature>
<reference evidence="7 8" key="2">
    <citation type="submission" date="2016-08" db="EMBL/GenBank/DDBJ databases">
        <title>Orenia metallireducens sp. nov. strain Z6, a Novel Metal-reducing Firmicute from the Deep Subsurface.</title>
        <authorList>
            <person name="Maxim B.I."/>
            <person name="Kenneth K."/>
            <person name="Flynn T.M."/>
            <person name="Oloughlin E.J."/>
            <person name="Locke R.A."/>
            <person name="Weber J.R."/>
            <person name="Egan S.M."/>
            <person name="Mackie R.I."/>
            <person name="Cann I.K."/>
        </authorList>
    </citation>
    <scope>NUCLEOTIDE SEQUENCE [LARGE SCALE GENOMIC DNA]</scope>
    <source>
        <strain evidence="7 8">Z6</strain>
    </source>
</reference>
<dbReference type="Proteomes" id="UP000093514">
    <property type="component" value="Unassembled WGS sequence"/>
</dbReference>
<evidence type="ECO:0000259" key="6">
    <source>
        <dbReference type="Pfam" id="PF02837"/>
    </source>
</evidence>
<dbReference type="Gene3D" id="2.60.40.10">
    <property type="entry name" value="Immunoglobulins"/>
    <property type="match status" value="1"/>
</dbReference>
<dbReference type="Gene3D" id="2.60.120.260">
    <property type="entry name" value="Galactose-binding domain-like"/>
    <property type="match status" value="1"/>
</dbReference>
<evidence type="ECO:0000259" key="4">
    <source>
        <dbReference type="Pfam" id="PF00703"/>
    </source>
</evidence>
<name>A0A1C0ADG8_9FIRM</name>
<dbReference type="GO" id="GO:0005975">
    <property type="term" value="P:carbohydrate metabolic process"/>
    <property type="evidence" value="ECO:0007669"/>
    <property type="project" value="InterPro"/>
</dbReference>
<keyword evidence="3" id="KW-0326">Glycosidase</keyword>
<dbReference type="InterPro" id="IPR051913">
    <property type="entry name" value="GH2_Domain-Containing"/>
</dbReference>
<reference evidence="8" key="1">
    <citation type="submission" date="2016-07" db="EMBL/GenBank/DDBJ databases">
        <authorList>
            <person name="Florea S."/>
            <person name="Webb J.S."/>
            <person name="Jaromczyk J."/>
            <person name="Schardl C.L."/>
        </authorList>
    </citation>
    <scope>NUCLEOTIDE SEQUENCE [LARGE SCALE GENOMIC DNA]</scope>
    <source>
        <strain evidence="8">Z6</strain>
    </source>
</reference>
<dbReference type="Pfam" id="PF02837">
    <property type="entry name" value="Glyco_hydro_2_N"/>
    <property type="match status" value="1"/>
</dbReference>
<dbReference type="AlphaFoldDB" id="A0A1C0ADG8"/>
<dbReference type="InterPro" id="IPR013783">
    <property type="entry name" value="Ig-like_fold"/>
</dbReference>
<dbReference type="RefSeq" id="WP_068714254.1">
    <property type="nucleotide sequence ID" value="NZ_LWDV01000002.1"/>
</dbReference>
<evidence type="ECO:0000256" key="3">
    <source>
        <dbReference type="ARBA" id="ARBA00023295"/>
    </source>
</evidence>
<protein>
    <submittedName>
        <fullName evidence="7">Glycoside hydrolase family 2</fullName>
    </submittedName>
</protein>
<comment type="caution">
    <text evidence="7">The sequence shown here is derived from an EMBL/GenBank/DDBJ whole genome shotgun (WGS) entry which is preliminary data.</text>
</comment>
<feature type="domain" description="Glycosyl hydrolases family 2 sugar binding" evidence="6">
    <location>
        <begin position="5"/>
        <end position="153"/>
    </location>
</feature>
<accession>A0A1C0ADG8</accession>
<dbReference type="Pfam" id="PF00703">
    <property type="entry name" value="Glyco_hydro_2"/>
    <property type="match status" value="1"/>
</dbReference>
<dbReference type="Pfam" id="PF02836">
    <property type="entry name" value="Glyco_hydro_2_C"/>
    <property type="match status" value="1"/>
</dbReference>
<dbReference type="OrthoDB" id="9762066at2"/>
<evidence type="ECO:0000259" key="5">
    <source>
        <dbReference type="Pfam" id="PF02836"/>
    </source>
</evidence>
<dbReference type="SUPFAM" id="SSF49303">
    <property type="entry name" value="beta-Galactosidase/glucuronidase domain"/>
    <property type="match status" value="1"/>
</dbReference>
<dbReference type="Gene3D" id="3.20.20.80">
    <property type="entry name" value="Glycosidases"/>
    <property type="match status" value="1"/>
</dbReference>
<organism evidence="7 8">
    <name type="scientific">Orenia metallireducens</name>
    <dbReference type="NCBI Taxonomy" id="1413210"/>
    <lineage>
        <taxon>Bacteria</taxon>
        <taxon>Bacillati</taxon>
        <taxon>Bacillota</taxon>
        <taxon>Clostridia</taxon>
        <taxon>Halanaerobiales</taxon>
        <taxon>Halobacteroidaceae</taxon>
        <taxon>Orenia</taxon>
    </lineage>
</organism>
<keyword evidence="2 7" id="KW-0378">Hydrolase</keyword>
<dbReference type="InterPro" id="IPR008979">
    <property type="entry name" value="Galactose-bd-like_sf"/>
</dbReference>
<comment type="similarity">
    <text evidence="1">Belongs to the glycosyl hydrolase 2 family.</text>
</comment>
<dbReference type="SUPFAM" id="SSF51445">
    <property type="entry name" value="(Trans)glycosidases"/>
    <property type="match status" value="1"/>
</dbReference>
<dbReference type="InterPro" id="IPR036156">
    <property type="entry name" value="Beta-gal/glucu_dom_sf"/>
</dbReference>
<evidence type="ECO:0000256" key="2">
    <source>
        <dbReference type="ARBA" id="ARBA00022801"/>
    </source>
</evidence>
<dbReference type="GO" id="GO:0004553">
    <property type="term" value="F:hydrolase activity, hydrolyzing O-glycosyl compounds"/>
    <property type="evidence" value="ECO:0007669"/>
    <property type="project" value="InterPro"/>
</dbReference>
<dbReference type="SUPFAM" id="SSF49785">
    <property type="entry name" value="Galactose-binding domain-like"/>
    <property type="match status" value="1"/>
</dbReference>
<dbReference type="InterPro" id="IPR017853">
    <property type="entry name" value="GH"/>
</dbReference>
<dbReference type="EMBL" id="LWDV01000002">
    <property type="protein sequence ID" value="OCL28749.1"/>
    <property type="molecule type" value="Genomic_DNA"/>
</dbReference>
<dbReference type="InterPro" id="IPR006104">
    <property type="entry name" value="Glyco_hydro_2_N"/>
</dbReference>
<gene>
    <name evidence="7" type="ORF">U472_00060</name>
</gene>
<dbReference type="PANTHER" id="PTHR42732:SF2">
    <property type="entry name" value="BETA-MANNOSIDASE"/>
    <property type="match status" value="1"/>
</dbReference>
<evidence type="ECO:0000313" key="7">
    <source>
        <dbReference type="EMBL" id="OCL28749.1"/>
    </source>
</evidence>
<dbReference type="PANTHER" id="PTHR42732">
    <property type="entry name" value="BETA-GALACTOSIDASE"/>
    <property type="match status" value="1"/>
</dbReference>